<dbReference type="AlphaFoldDB" id="A0AAV3QI98"/>
<organism evidence="2 3">
    <name type="scientific">Lithospermum erythrorhizon</name>
    <name type="common">Purple gromwell</name>
    <name type="synonym">Lithospermum officinale var. erythrorhizon</name>
    <dbReference type="NCBI Taxonomy" id="34254"/>
    <lineage>
        <taxon>Eukaryota</taxon>
        <taxon>Viridiplantae</taxon>
        <taxon>Streptophyta</taxon>
        <taxon>Embryophyta</taxon>
        <taxon>Tracheophyta</taxon>
        <taxon>Spermatophyta</taxon>
        <taxon>Magnoliopsida</taxon>
        <taxon>eudicotyledons</taxon>
        <taxon>Gunneridae</taxon>
        <taxon>Pentapetalae</taxon>
        <taxon>asterids</taxon>
        <taxon>lamiids</taxon>
        <taxon>Boraginales</taxon>
        <taxon>Boraginaceae</taxon>
        <taxon>Boraginoideae</taxon>
        <taxon>Lithospermeae</taxon>
        <taxon>Lithospermum</taxon>
    </lineage>
</organism>
<feature type="domain" description="Integrase zinc-binding" evidence="1">
    <location>
        <begin position="62"/>
        <end position="109"/>
    </location>
</feature>
<dbReference type="Gene3D" id="1.10.340.70">
    <property type="match status" value="1"/>
</dbReference>
<name>A0AAV3QI98_LITER</name>
<gene>
    <name evidence="2" type="ORF">LIER_18387</name>
</gene>
<dbReference type="EMBL" id="BAABME010004407">
    <property type="protein sequence ID" value="GAA0162258.1"/>
    <property type="molecule type" value="Genomic_DNA"/>
</dbReference>
<dbReference type="Pfam" id="PF17921">
    <property type="entry name" value="Integrase_H2C2"/>
    <property type="match status" value="1"/>
</dbReference>
<evidence type="ECO:0000313" key="3">
    <source>
        <dbReference type="Proteomes" id="UP001454036"/>
    </source>
</evidence>
<dbReference type="PANTHER" id="PTHR48475">
    <property type="entry name" value="RIBONUCLEASE H"/>
    <property type="match status" value="1"/>
</dbReference>
<protein>
    <recommendedName>
        <fullName evidence="1">Integrase zinc-binding domain-containing protein</fullName>
    </recommendedName>
</protein>
<comment type="caution">
    <text evidence="2">The sequence shown here is derived from an EMBL/GenBank/DDBJ whole genome shotgun (WGS) entry which is preliminary data.</text>
</comment>
<proteinExistence type="predicted"/>
<sequence length="132" mass="15163">MIGGSPRLIICNKENFQMMPAKRIDSRRRAPQFVYFNIMLFRSSFGEVLLRCLSHTKATYTMSEAHSGVFGAHQSGAKLHFQIKRMGYDWATMVKDCMDYAQSCQPCQFHANFICQPQESLHPTTASWQFDA</sequence>
<dbReference type="InterPro" id="IPR041588">
    <property type="entry name" value="Integrase_H2C2"/>
</dbReference>
<accession>A0AAV3QI98</accession>
<dbReference type="Proteomes" id="UP001454036">
    <property type="component" value="Unassembled WGS sequence"/>
</dbReference>
<reference evidence="2 3" key="1">
    <citation type="submission" date="2024-01" db="EMBL/GenBank/DDBJ databases">
        <title>The complete chloroplast genome sequence of Lithospermum erythrorhizon: insights into the phylogenetic relationship among Boraginaceae species and the maternal lineages of purple gromwells.</title>
        <authorList>
            <person name="Okada T."/>
            <person name="Watanabe K."/>
        </authorList>
    </citation>
    <scope>NUCLEOTIDE SEQUENCE [LARGE SCALE GENOMIC DNA]</scope>
</reference>
<keyword evidence="3" id="KW-1185">Reference proteome</keyword>
<evidence type="ECO:0000313" key="2">
    <source>
        <dbReference type="EMBL" id="GAA0162258.1"/>
    </source>
</evidence>
<evidence type="ECO:0000259" key="1">
    <source>
        <dbReference type="Pfam" id="PF17921"/>
    </source>
</evidence>
<dbReference type="PANTHER" id="PTHR48475:SF1">
    <property type="entry name" value="RNASE H TYPE-1 DOMAIN-CONTAINING PROTEIN"/>
    <property type="match status" value="1"/>
</dbReference>